<dbReference type="AlphaFoldDB" id="A0A8J2Y4L0"/>
<keyword evidence="3" id="KW-1185">Reference proteome</keyword>
<reference evidence="2" key="2">
    <citation type="submission" date="2020-09" db="EMBL/GenBank/DDBJ databases">
        <authorList>
            <person name="Sun Q."/>
            <person name="Zhou Y."/>
        </authorList>
    </citation>
    <scope>NUCLEOTIDE SEQUENCE</scope>
    <source>
        <strain evidence="2">CGMCC 1.12921</strain>
    </source>
</reference>
<organism evidence="2 3">
    <name type="scientific">Aquisalinus flavus</name>
    <dbReference type="NCBI Taxonomy" id="1526572"/>
    <lineage>
        <taxon>Bacteria</taxon>
        <taxon>Pseudomonadati</taxon>
        <taxon>Pseudomonadota</taxon>
        <taxon>Alphaproteobacteria</taxon>
        <taxon>Parvularculales</taxon>
        <taxon>Parvularculaceae</taxon>
        <taxon>Aquisalinus</taxon>
    </lineage>
</organism>
<reference evidence="2" key="1">
    <citation type="journal article" date="2014" name="Int. J. Syst. Evol. Microbiol.">
        <title>Complete genome sequence of Corynebacterium casei LMG S-19264T (=DSM 44701T), isolated from a smear-ripened cheese.</title>
        <authorList>
            <consortium name="US DOE Joint Genome Institute (JGI-PGF)"/>
            <person name="Walter F."/>
            <person name="Albersmeier A."/>
            <person name="Kalinowski J."/>
            <person name="Ruckert C."/>
        </authorList>
    </citation>
    <scope>NUCLEOTIDE SEQUENCE</scope>
    <source>
        <strain evidence="2">CGMCC 1.12921</strain>
    </source>
</reference>
<gene>
    <name evidence="2" type="ORF">GCM10011342_01550</name>
</gene>
<comment type="caution">
    <text evidence="2">The sequence shown here is derived from an EMBL/GenBank/DDBJ whole genome shotgun (WGS) entry which is preliminary data.</text>
</comment>
<feature type="chain" id="PRO_5035256475" description="Glycine zipper 2TM domain-containing protein" evidence="1">
    <location>
        <begin position="24"/>
        <end position="78"/>
    </location>
</feature>
<evidence type="ECO:0000313" key="3">
    <source>
        <dbReference type="Proteomes" id="UP000613582"/>
    </source>
</evidence>
<keyword evidence="1" id="KW-0732">Signal</keyword>
<name>A0A8J2Y4L0_9PROT</name>
<evidence type="ECO:0000313" key="2">
    <source>
        <dbReference type="EMBL" id="GGC96422.1"/>
    </source>
</evidence>
<evidence type="ECO:0008006" key="4">
    <source>
        <dbReference type="Google" id="ProtNLM"/>
    </source>
</evidence>
<protein>
    <recommendedName>
        <fullName evidence="4">Glycine zipper 2TM domain-containing protein</fullName>
    </recommendedName>
</protein>
<proteinExistence type="predicted"/>
<dbReference type="RefSeq" id="WP_188159396.1">
    <property type="nucleotide sequence ID" value="NZ_BMGH01000001.1"/>
</dbReference>
<sequence length="78" mass="7721">MRITPILFAAPALLLLNGCLAGAAINAVGETVEAGVEVTGAVIGTTAKTGGAVVGGTVDAIMPGDQSGKKDKKKKDRD</sequence>
<evidence type="ECO:0000256" key="1">
    <source>
        <dbReference type="SAM" id="SignalP"/>
    </source>
</evidence>
<dbReference type="EMBL" id="BMGH01000001">
    <property type="protein sequence ID" value="GGC96422.1"/>
    <property type="molecule type" value="Genomic_DNA"/>
</dbReference>
<dbReference type="Proteomes" id="UP000613582">
    <property type="component" value="Unassembled WGS sequence"/>
</dbReference>
<accession>A0A8J2Y4L0</accession>
<feature type="signal peptide" evidence="1">
    <location>
        <begin position="1"/>
        <end position="23"/>
    </location>
</feature>